<gene>
    <name evidence="12" type="ORF">FF125_08625</name>
</gene>
<dbReference type="Gene3D" id="3.40.640.10">
    <property type="entry name" value="Type I PLP-dependent aspartate aminotransferase-like (Major domain)"/>
    <property type="match status" value="1"/>
</dbReference>
<dbReference type="InterPro" id="IPR015422">
    <property type="entry name" value="PyrdxlP-dep_Trfase_small"/>
</dbReference>
<dbReference type="PANTHER" id="PTHR11601:SF34">
    <property type="entry name" value="CYSTEINE DESULFURASE"/>
    <property type="match status" value="1"/>
</dbReference>
<keyword evidence="5" id="KW-0479">Metal-binding</keyword>
<dbReference type="KEGG" id="fbe:FF125_08625"/>
<dbReference type="Pfam" id="PF00266">
    <property type="entry name" value="Aminotran_5"/>
    <property type="match status" value="1"/>
</dbReference>
<dbReference type="EMBL" id="CP040749">
    <property type="protein sequence ID" value="QCX38490.1"/>
    <property type="molecule type" value="Genomic_DNA"/>
</dbReference>
<evidence type="ECO:0000256" key="1">
    <source>
        <dbReference type="ARBA" id="ARBA00001933"/>
    </source>
</evidence>
<evidence type="ECO:0000256" key="5">
    <source>
        <dbReference type="ARBA" id="ARBA00022723"/>
    </source>
</evidence>
<dbReference type="Gene3D" id="3.90.1150.10">
    <property type="entry name" value="Aspartate Aminotransferase, domain 1"/>
    <property type="match status" value="1"/>
</dbReference>
<comment type="similarity">
    <text evidence="2">Belongs to the class-V pyridoxal-phosphate-dependent aminotransferase family. NifS/IscS subfamily.</text>
</comment>
<dbReference type="PANTHER" id="PTHR11601">
    <property type="entry name" value="CYSTEINE DESULFURYLASE FAMILY MEMBER"/>
    <property type="match status" value="1"/>
</dbReference>
<dbReference type="EC" id="2.8.1.7" evidence="3"/>
<organism evidence="12 13">
    <name type="scientific">Aureibaculum algae</name>
    <dbReference type="NCBI Taxonomy" id="2584122"/>
    <lineage>
        <taxon>Bacteria</taxon>
        <taxon>Pseudomonadati</taxon>
        <taxon>Bacteroidota</taxon>
        <taxon>Flavobacteriia</taxon>
        <taxon>Flavobacteriales</taxon>
        <taxon>Flavobacteriaceae</taxon>
        <taxon>Aureibaculum</taxon>
    </lineage>
</organism>
<dbReference type="Proteomes" id="UP000306229">
    <property type="component" value="Chromosome"/>
</dbReference>
<dbReference type="GO" id="GO:0051536">
    <property type="term" value="F:iron-sulfur cluster binding"/>
    <property type="evidence" value="ECO:0007669"/>
    <property type="project" value="UniProtKB-KW"/>
</dbReference>
<dbReference type="SUPFAM" id="SSF53383">
    <property type="entry name" value="PLP-dependent transferases"/>
    <property type="match status" value="1"/>
</dbReference>
<evidence type="ECO:0000256" key="8">
    <source>
        <dbReference type="ARBA" id="ARBA00023014"/>
    </source>
</evidence>
<protein>
    <recommendedName>
        <fullName evidence="3">cysteine desulfurase</fullName>
        <ecNumber evidence="3">2.8.1.7</ecNumber>
    </recommendedName>
</protein>
<name>A0A5B7TQE5_9FLAO</name>
<evidence type="ECO:0000256" key="10">
    <source>
        <dbReference type="RuleBase" id="RU004504"/>
    </source>
</evidence>
<dbReference type="InterPro" id="IPR015421">
    <property type="entry name" value="PyrdxlP-dep_Trfase_major"/>
</dbReference>
<dbReference type="GO" id="GO:0031071">
    <property type="term" value="F:cysteine desulfurase activity"/>
    <property type="evidence" value="ECO:0007669"/>
    <property type="project" value="UniProtKB-EC"/>
</dbReference>
<keyword evidence="4" id="KW-0808">Transferase</keyword>
<dbReference type="RefSeq" id="WP_138949387.1">
    <property type="nucleotide sequence ID" value="NZ_CP040749.1"/>
</dbReference>
<dbReference type="InterPro" id="IPR000192">
    <property type="entry name" value="Aminotrans_V_dom"/>
</dbReference>
<comment type="cofactor">
    <cofactor evidence="1 10">
        <name>pyridoxal 5'-phosphate</name>
        <dbReference type="ChEBI" id="CHEBI:597326"/>
    </cofactor>
</comment>
<evidence type="ECO:0000256" key="6">
    <source>
        <dbReference type="ARBA" id="ARBA00022898"/>
    </source>
</evidence>
<keyword evidence="6" id="KW-0663">Pyridoxal phosphate</keyword>
<evidence type="ECO:0000259" key="11">
    <source>
        <dbReference type="Pfam" id="PF00266"/>
    </source>
</evidence>
<accession>A0A5B7TQE5</accession>
<dbReference type="PROSITE" id="PS00595">
    <property type="entry name" value="AA_TRANSFER_CLASS_5"/>
    <property type="match status" value="1"/>
</dbReference>
<keyword evidence="13" id="KW-1185">Reference proteome</keyword>
<dbReference type="OrthoDB" id="9804366at2"/>
<evidence type="ECO:0000256" key="2">
    <source>
        <dbReference type="ARBA" id="ARBA00006490"/>
    </source>
</evidence>
<keyword evidence="7" id="KW-0408">Iron</keyword>
<proteinExistence type="inferred from homology"/>
<reference evidence="12 13" key="1">
    <citation type="submission" date="2019-05" db="EMBL/GenBank/DDBJ databases">
        <title>Algicella ahnfeltiae gen. nov., sp. nov., a novel marine bacterium of the family Flavobacteriaceae isolated from a red alga.</title>
        <authorList>
            <person name="Nedashkovskaya O.I."/>
            <person name="Kukhlevskiy A.D."/>
            <person name="Kim S.-G."/>
            <person name="Zhukova N.V."/>
            <person name="Mikhailov V.V."/>
        </authorList>
    </citation>
    <scope>NUCLEOTIDE SEQUENCE [LARGE SCALE GENOMIC DNA]</scope>
    <source>
        <strain evidence="12 13">10Alg115</strain>
    </source>
</reference>
<evidence type="ECO:0000313" key="13">
    <source>
        <dbReference type="Proteomes" id="UP000306229"/>
    </source>
</evidence>
<comment type="catalytic activity">
    <reaction evidence="9">
        <text>(sulfur carrier)-H + L-cysteine = (sulfur carrier)-SH + L-alanine</text>
        <dbReference type="Rhea" id="RHEA:43892"/>
        <dbReference type="Rhea" id="RHEA-COMP:14737"/>
        <dbReference type="Rhea" id="RHEA-COMP:14739"/>
        <dbReference type="ChEBI" id="CHEBI:29917"/>
        <dbReference type="ChEBI" id="CHEBI:35235"/>
        <dbReference type="ChEBI" id="CHEBI:57972"/>
        <dbReference type="ChEBI" id="CHEBI:64428"/>
        <dbReference type="EC" id="2.8.1.7"/>
    </reaction>
</comment>
<dbReference type="GO" id="GO:0046872">
    <property type="term" value="F:metal ion binding"/>
    <property type="evidence" value="ECO:0007669"/>
    <property type="project" value="UniProtKB-KW"/>
</dbReference>
<sequence>MSIIYLDNAATTPIDSKVIERITEVMTNVHGNPSSTHQVGRKAKSVVEAARKSIAKHFNVTAGEVVFTAGGSEADNLILRNAVVHLGVKRIITTKIEHHAVLHTIQALADEFNISIDFLELDERGVVNYSEIEALFNSNKVKTLVSLMSVNNELGNLLESRKVADLCITNNALFHSDTVQAIGHYTMDLRAVPIDFITASAHKFHGPKGVGFAIFKKGSGIKPMLIGGEQERGARAGTENVPQIAGMQMALDIALENEEIDKRYITNLKKHFINQIKTELPTLEFNGCSADLEQSSYTILNVRFPKELPMLLFQLDLKGIAASGGSACQSGSAKGSHVLEAILPESKAKSTSVRFSFSKYNTKEEIDYVIEVLKGLV</sequence>
<evidence type="ECO:0000256" key="7">
    <source>
        <dbReference type="ARBA" id="ARBA00023004"/>
    </source>
</evidence>
<evidence type="ECO:0000256" key="3">
    <source>
        <dbReference type="ARBA" id="ARBA00012239"/>
    </source>
</evidence>
<dbReference type="InterPro" id="IPR015424">
    <property type="entry name" value="PyrdxlP-dep_Trfase"/>
</dbReference>
<dbReference type="InterPro" id="IPR020578">
    <property type="entry name" value="Aminotrans_V_PyrdxlP_BS"/>
</dbReference>
<evidence type="ECO:0000256" key="4">
    <source>
        <dbReference type="ARBA" id="ARBA00022679"/>
    </source>
</evidence>
<evidence type="ECO:0000256" key="9">
    <source>
        <dbReference type="ARBA" id="ARBA00050776"/>
    </source>
</evidence>
<dbReference type="InterPro" id="IPR016454">
    <property type="entry name" value="Cysteine_dSase"/>
</dbReference>
<keyword evidence="8" id="KW-0411">Iron-sulfur</keyword>
<dbReference type="Gene3D" id="1.10.260.50">
    <property type="match status" value="1"/>
</dbReference>
<feature type="domain" description="Aminotransferase class V" evidence="11">
    <location>
        <begin position="4"/>
        <end position="369"/>
    </location>
</feature>
<evidence type="ECO:0000313" key="12">
    <source>
        <dbReference type="EMBL" id="QCX38490.1"/>
    </source>
</evidence>
<dbReference type="PIRSF" id="PIRSF005572">
    <property type="entry name" value="NifS"/>
    <property type="match status" value="1"/>
</dbReference>
<dbReference type="AlphaFoldDB" id="A0A5B7TQE5"/>